<evidence type="ECO:0000256" key="1">
    <source>
        <dbReference type="SAM" id="MobiDB-lite"/>
    </source>
</evidence>
<name>A0A9P6NKL7_9BASI</name>
<proteinExistence type="predicted"/>
<keyword evidence="2" id="KW-0732">Signal</keyword>
<dbReference type="AlphaFoldDB" id="A0A9P6NKL7"/>
<feature type="chain" id="PRO_5040229372" evidence="2">
    <location>
        <begin position="20"/>
        <end position="358"/>
    </location>
</feature>
<feature type="region of interest" description="Disordered" evidence="1">
    <location>
        <begin position="243"/>
        <end position="358"/>
    </location>
</feature>
<feature type="compositionally biased region" description="Pro residues" evidence="1">
    <location>
        <begin position="299"/>
        <end position="342"/>
    </location>
</feature>
<gene>
    <name evidence="3" type="ORF">CROQUDRAFT_655901</name>
</gene>
<comment type="caution">
    <text evidence="3">The sequence shown here is derived from an EMBL/GenBank/DDBJ whole genome shotgun (WGS) entry which is preliminary data.</text>
</comment>
<sequence>MFSRVLALLLTEAISQIHGIPIGFRHTVTPLPAVPPQGYSHVLSYSMYDLGIYQFRTINSGEEREIESVSLQDVGQDSLTSPVAAGNMIDVSHDNFEELTCGTSVPSARWTKTLMHCEHLKQVLRTRRFGECFLEGGDLVYIAYKTCTVTIFNPIDAPNVIKYEWSHLGEVLQEADTMCHKSGRGSFAHAVIHQHAGHSFRDIKIAMSPGPLSLIDPPDYELPTSNHRVSHGDVSVRKPLRHHLSGTHSQSPSHGSPRGIRHPQASKSKKISWHPYSQTSTRSREFLGLGGPRGSPRADSPPPYLGPPVANGPPPYLGPPIAHGPPPYLGPPIAHGPPPYLGPPISHGARPSHAEIRN</sequence>
<reference evidence="3" key="1">
    <citation type="submission" date="2013-11" db="EMBL/GenBank/DDBJ databases">
        <title>Genome sequence of the fusiform rust pathogen reveals effectors for host alternation and coevolution with pine.</title>
        <authorList>
            <consortium name="DOE Joint Genome Institute"/>
            <person name="Smith K."/>
            <person name="Pendleton A."/>
            <person name="Kubisiak T."/>
            <person name="Anderson C."/>
            <person name="Salamov A."/>
            <person name="Aerts A."/>
            <person name="Riley R."/>
            <person name="Clum A."/>
            <person name="Lindquist E."/>
            <person name="Ence D."/>
            <person name="Campbell M."/>
            <person name="Kronenberg Z."/>
            <person name="Feau N."/>
            <person name="Dhillon B."/>
            <person name="Hamelin R."/>
            <person name="Burleigh J."/>
            <person name="Smith J."/>
            <person name="Yandell M."/>
            <person name="Nelson C."/>
            <person name="Grigoriev I."/>
            <person name="Davis J."/>
        </authorList>
    </citation>
    <scope>NUCLEOTIDE SEQUENCE</scope>
    <source>
        <strain evidence="3">G11</strain>
    </source>
</reference>
<accession>A0A9P6NKL7</accession>
<evidence type="ECO:0000313" key="4">
    <source>
        <dbReference type="Proteomes" id="UP000886653"/>
    </source>
</evidence>
<dbReference type="EMBL" id="MU167245">
    <property type="protein sequence ID" value="KAG0147689.1"/>
    <property type="molecule type" value="Genomic_DNA"/>
</dbReference>
<protein>
    <submittedName>
        <fullName evidence="3">Uncharacterized protein</fullName>
    </submittedName>
</protein>
<dbReference type="Proteomes" id="UP000886653">
    <property type="component" value="Unassembled WGS sequence"/>
</dbReference>
<organism evidence="3 4">
    <name type="scientific">Cronartium quercuum f. sp. fusiforme G11</name>
    <dbReference type="NCBI Taxonomy" id="708437"/>
    <lineage>
        <taxon>Eukaryota</taxon>
        <taxon>Fungi</taxon>
        <taxon>Dikarya</taxon>
        <taxon>Basidiomycota</taxon>
        <taxon>Pucciniomycotina</taxon>
        <taxon>Pucciniomycetes</taxon>
        <taxon>Pucciniales</taxon>
        <taxon>Coleosporiaceae</taxon>
        <taxon>Cronartium</taxon>
    </lineage>
</organism>
<keyword evidence="4" id="KW-1185">Reference proteome</keyword>
<evidence type="ECO:0000313" key="3">
    <source>
        <dbReference type="EMBL" id="KAG0147689.1"/>
    </source>
</evidence>
<feature type="signal peptide" evidence="2">
    <location>
        <begin position="1"/>
        <end position="19"/>
    </location>
</feature>
<evidence type="ECO:0000256" key="2">
    <source>
        <dbReference type="SAM" id="SignalP"/>
    </source>
</evidence>